<keyword evidence="2" id="KW-1133">Transmembrane helix</keyword>
<feature type="transmembrane region" description="Helical" evidence="2">
    <location>
        <begin position="87"/>
        <end position="104"/>
    </location>
</feature>
<dbReference type="InterPro" id="IPR018946">
    <property type="entry name" value="PhoD-like_MPP"/>
</dbReference>
<proteinExistence type="predicted"/>
<feature type="region of interest" description="Disordered" evidence="1">
    <location>
        <begin position="430"/>
        <end position="450"/>
    </location>
</feature>
<dbReference type="Gene3D" id="3.60.21.70">
    <property type="entry name" value="PhoD-like phosphatase"/>
    <property type="match status" value="1"/>
</dbReference>
<accession>A0A4R7I6K7</accession>
<dbReference type="Proteomes" id="UP000294558">
    <property type="component" value="Unassembled WGS sequence"/>
</dbReference>
<feature type="transmembrane region" description="Helical" evidence="2">
    <location>
        <begin position="110"/>
        <end position="129"/>
    </location>
</feature>
<evidence type="ECO:0000313" key="5">
    <source>
        <dbReference type="Proteomes" id="UP000294558"/>
    </source>
</evidence>
<evidence type="ECO:0000256" key="1">
    <source>
        <dbReference type="SAM" id="MobiDB-lite"/>
    </source>
</evidence>
<evidence type="ECO:0000259" key="3">
    <source>
        <dbReference type="Pfam" id="PF09423"/>
    </source>
</evidence>
<keyword evidence="2" id="KW-0812">Transmembrane</keyword>
<gene>
    <name evidence="4" type="ORF">BDK89_4023</name>
</gene>
<dbReference type="AlphaFoldDB" id="A0A4R7I6K7"/>
<comment type="caution">
    <text evidence="4">The sequence shown here is derived from an EMBL/GenBank/DDBJ whole genome shotgun (WGS) entry which is preliminary data.</text>
</comment>
<feature type="transmembrane region" description="Helical" evidence="2">
    <location>
        <begin position="66"/>
        <end position="82"/>
    </location>
</feature>
<dbReference type="PANTHER" id="PTHR33987">
    <property type="entry name" value="CALCINEURIN-LIKE METALLO-PHOSPHOESTERASE SUPERFAMILY PROTEIN"/>
    <property type="match status" value="1"/>
</dbReference>
<keyword evidence="5" id="KW-1185">Reference proteome</keyword>
<feature type="domain" description="PhoD-like phosphatase metallophosphatase" evidence="3">
    <location>
        <begin position="303"/>
        <end position="534"/>
    </location>
</feature>
<dbReference type="InterPro" id="IPR029052">
    <property type="entry name" value="Metallo-depent_PP-like"/>
</dbReference>
<keyword evidence="2" id="KW-0472">Membrane</keyword>
<feature type="transmembrane region" description="Helical" evidence="2">
    <location>
        <begin position="164"/>
        <end position="186"/>
    </location>
</feature>
<evidence type="ECO:0000313" key="4">
    <source>
        <dbReference type="EMBL" id="TDT18403.1"/>
    </source>
</evidence>
<protein>
    <submittedName>
        <fullName evidence="4">Phosphodiesterase/alkaline phosphatase D-like protein</fullName>
    </submittedName>
</protein>
<organism evidence="4 5">
    <name type="scientific">Ilumatobacter fluminis</name>
    <dbReference type="NCBI Taxonomy" id="467091"/>
    <lineage>
        <taxon>Bacteria</taxon>
        <taxon>Bacillati</taxon>
        <taxon>Actinomycetota</taxon>
        <taxon>Acidimicrobiia</taxon>
        <taxon>Acidimicrobiales</taxon>
        <taxon>Ilumatobacteraceae</taxon>
        <taxon>Ilumatobacter</taxon>
    </lineage>
</organism>
<reference evidence="4 5" key="1">
    <citation type="submission" date="2019-03" db="EMBL/GenBank/DDBJ databases">
        <title>Sequencing the genomes of 1000 actinobacteria strains.</title>
        <authorList>
            <person name="Klenk H.-P."/>
        </authorList>
    </citation>
    <scope>NUCLEOTIDE SEQUENCE [LARGE SCALE GENOMIC DNA]</scope>
    <source>
        <strain evidence="4 5">DSM 18936</strain>
    </source>
</reference>
<dbReference type="SUPFAM" id="SSF56300">
    <property type="entry name" value="Metallo-dependent phosphatases"/>
    <property type="match status" value="1"/>
</dbReference>
<dbReference type="CDD" id="cd07389">
    <property type="entry name" value="MPP_PhoD"/>
    <property type="match status" value="1"/>
</dbReference>
<evidence type="ECO:0000256" key="2">
    <source>
        <dbReference type="SAM" id="Phobius"/>
    </source>
</evidence>
<dbReference type="EMBL" id="SOAU01000001">
    <property type="protein sequence ID" value="TDT18403.1"/>
    <property type="molecule type" value="Genomic_DNA"/>
</dbReference>
<sequence length="609" mass="66613">MGRRVRWHHEVIDTDTEQPRAPSRLRRWLLIGTVAYVAALSIVGLVGRGRTFVEVQPGGALFDDRVLPVFFIAFLISAAVSWRWPLTGGVVGLFAVATFVPFAQQQLVPWSAVFLIGTISVAVLAWLSIGLTERGREVADDDHGDVDTDDIAPMKAMTLDRRRFLFTVAGGAAAVVAGTALGRYVYDLIWGPTHPESDLAELPDSPLDWAWCGAMTTTSCTVRARPTQPFTNAELVVARNADLTDVVGTFEYADVYDRVAEFRVDGLEPATPYFYAVAVDGELDLVRAGSFRTFPDDDQPLRLVFTSCARTGSNGQVFDAIRELDPDVYVCLGDFHYGDVFVDDVDDYRQVFDVQLTRPAQAALYRSTPIGYVWDDHDYGPNDSNRDAPGRASAMVAYREYVPHYDLAGPDSAIFQAFTIGTTRVVLTDARSARDPQSDPDTPTKSMLGDEQRRWLLAELERSARDHDLVVWANPVPWVDPAEPGADSWAGYDAERRMIADHIASLGIDNLVMVSGDAHMVAIDDGTHTNYSTADGAGFPLLHVAALDRPGSTKGGPYTLGPITGGGHFGMVEIEPAVDGVAVALVAMDWRGDELLRHDVVIRTGEPRP</sequence>
<dbReference type="InterPro" id="IPR038607">
    <property type="entry name" value="PhoD-like_sf"/>
</dbReference>
<dbReference type="Pfam" id="PF09423">
    <property type="entry name" value="PhoD"/>
    <property type="match status" value="1"/>
</dbReference>
<feature type="transmembrane region" description="Helical" evidence="2">
    <location>
        <begin position="28"/>
        <end position="46"/>
    </location>
</feature>
<name>A0A4R7I6K7_9ACTN</name>
<dbReference type="PANTHER" id="PTHR33987:SF1">
    <property type="entry name" value="CALCINEURIN-LIKE METALLO-PHOSPHOESTERASE SUPERFAMILY PROTEIN"/>
    <property type="match status" value="1"/>
</dbReference>